<proteinExistence type="inferred from homology"/>
<dbReference type="InterPro" id="IPR036162">
    <property type="entry name" value="Resolvase-like_N_sf"/>
</dbReference>
<dbReference type="InterPro" id="IPR006119">
    <property type="entry name" value="Resolv_N"/>
</dbReference>
<keyword evidence="2" id="KW-0229">DNA integration</keyword>
<comment type="caution">
    <text evidence="7">The sequence shown here is derived from an EMBL/GenBank/DDBJ whole genome shotgun (WGS) entry which is preliminary data.</text>
</comment>
<dbReference type="Pfam" id="PF02796">
    <property type="entry name" value="HTH_7"/>
    <property type="match status" value="1"/>
</dbReference>
<comment type="similarity">
    <text evidence="1">Belongs to the site-specific recombinase resolvase family.</text>
</comment>
<dbReference type="PROSITE" id="PS00397">
    <property type="entry name" value="RECOMBINASES_1"/>
    <property type="match status" value="1"/>
</dbReference>
<dbReference type="SUPFAM" id="SSF46689">
    <property type="entry name" value="Homeodomain-like"/>
    <property type="match status" value="1"/>
</dbReference>
<evidence type="ECO:0000256" key="5">
    <source>
        <dbReference type="PROSITE-ProRule" id="PRU10137"/>
    </source>
</evidence>
<dbReference type="SMART" id="SM00857">
    <property type="entry name" value="Resolvase"/>
    <property type="match status" value="1"/>
</dbReference>
<keyword evidence="3" id="KW-0238">DNA-binding</keyword>
<dbReference type="EMBL" id="JAIGNK010000001">
    <property type="protein sequence ID" value="MBX7456660.1"/>
    <property type="molecule type" value="Genomic_DNA"/>
</dbReference>
<dbReference type="CDD" id="cd03768">
    <property type="entry name" value="SR_ResInv"/>
    <property type="match status" value="1"/>
</dbReference>
<dbReference type="PROSITE" id="PS51736">
    <property type="entry name" value="RECOMBINASES_3"/>
    <property type="match status" value="1"/>
</dbReference>
<evidence type="ECO:0000313" key="7">
    <source>
        <dbReference type="EMBL" id="MBX7456660.1"/>
    </source>
</evidence>
<protein>
    <submittedName>
        <fullName evidence="7">Recombinase family protein</fullName>
    </submittedName>
</protein>
<evidence type="ECO:0000256" key="1">
    <source>
        <dbReference type="ARBA" id="ARBA00009913"/>
    </source>
</evidence>
<feature type="active site" description="O-(5'-phospho-DNA)-serine intermediate" evidence="5">
    <location>
        <position position="10"/>
    </location>
</feature>
<dbReference type="Gene3D" id="3.40.50.1390">
    <property type="entry name" value="Resolvase, N-terminal catalytic domain"/>
    <property type="match status" value="1"/>
</dbReference>
<evidence type="ECO:0000259" key="6">
    <source>
        <dbReference type="PROSITE" id="PS51736"/>
    </source>
</evidence>
<name>A0ABS7IWM3_9SPHN</name>
<evidence type="ECO:0000256" key="2">
    <source>
        <dbReference type="ARBA" id="ARBA00022908"/>
    </source>
</evidence>
<evidence type="ECO:0000256" key="4">
    <source>
        <dbReference type="ARBA" id="ARBA00023172"/>
    </source>
</evidence>
<accession>A0ABS7IWM3</accession>
<dbReference type="Gene3D" id="1.10.10.60">
    <property type="entry name" value="Homeodomain-like"/>
    <property type="match status" value="1"/>
</dbReference>
<evidence type="ECO:0000256" key="3">
    <source>
        <dbReference type="ARBA" id="ARBA00023125"/>
    </source>
</evidence>
<dbReference type="InterPro" id="IPR006120">
    <property type="entry name" value="Resolvase_HTH_dom"/>
</dbReference>
<dbReference type="InterPro" id="IPR009057">
    <property type="entry name" value="Homeodomain-like_sf"/>
</dbReference>
<dbReference type="SUPFAM" id="SSF53041">
    <property type="entry name" value="Resolvase-like"/>
    <property type="match status" value="1"/>
</dbReference>
<dbReference type="PROSITE" id="PS00398">
    <property type="entry name" value="RECOMBINASES_2"/>
    <property type="match status" value="1"/>
</dbReference>
<keyword evidence="8" id="KW-1185">Reference proteome</keyword>
<dbReference type="InterPro" id="IPR050639">
    <property type="entry name" value="SSR_resolvase"/>
</dbReference>
<organism evidence="7 8">
    <name type="scientific">Qipengyuania polymorpha</name>
    <dbReference type="NCBI Taxonomy" id="2867234"/>
    <lineage>
        <taxon>Bacteria</taxon>
        <taxon>Pseudomonadati</taxon>
        <taxon>Pseudomonadota</taxon>
        <taxon>Alphaproteobacteria</taxon>
        <taxon>Sphingomonadales</taxon>
        <taxon>Erythrobacteraceae</taxon>
        <taxon>Qipengyuania</taxon>
    </lineage>
</organism>
<keyword evidence="4" id="KW-0233">DNA recombination</keyword>
<dbReference type="RefSeq" id="WP_221572107.1">
    <property type="nucleotide sequence ID" value="NZ_JAIGNK010000001.1"/>
</dbReference>
<feature type="domain" description="Resolvase/invertase-type recombinase catalytic" evidence="6">
    <location>
        <begin position="2"/>
        <end position="137"/>
    </location>
</feature>
<evidence type="ECO:0000313" key="8">
    <source>
        <dbReference type="Proteomes" id="UP000783253"/>
    </source>
</evidence>
<dbReference type="PANTHER" id="PTHR30461">
    <property type="entry name" value="DNA-INVERTASE FROM LAMBDOID PROPHAGE"/>
    <property type="match status" value="1"/>
</dbReference>
<gene>
    <name evidence="7" type="ORF">K3152_00215</name>
</gene>
<dbReference type="InterPro" id="IPR006118">
    <property type="entry name" value="Recombinase_CS"/>
</dbReference>
<sequence>MALVGYARVSSVGQSLEIQEAALSDAGCDKIFAEKRSGLTAKGRQQLEDALGYVREGDTLVVTRLDRLARSVGDLFAIIERLQSKGVAFRCLQQSGVDTDSSTGRLMMAILGAVAAFEADIRKERQMEGIAKAKAAGVYRGRKQSIDGEEVRRLHAKGVRPVDIATRLGIGRASVYRYLAKNDEPVQNASGNSGRKSGTPASR</sequence>
<dbReference type="Pfam" id="PF00239">
    <property type="entry name" value="Resolvase"/>
    <property type="match status" value="1"/>
</dbReference>
<reference evidence="7 8" key="1">
    <citation type="submission" date="2021-08" db="EMBL/GenBank/DDBJ databases">
        <title>Comparative Genomics Analysis of the Genus Qipengyuania Reveals Extensive Genetic Diversity and Metabolic Versatility, Including the Description of Fifteen Novel Species.</title>
        <authorList>
            <person name="Liu Y."/>
        </authorList>
    </citation>
    <scope>NUCLEOTIDE SEQUENCE [LARGE SCALE GENOMIC DNA]</scope>
    <source>
        <strain evidence="7 8">1NDH17</strain>
    </source>
</reference>
<dbReference type="PANTHER" id="PTHR30461:SF26">
    <property type="entry name" value="RESOLVASE HOMOLOG YNEB"/>
    <property type="match status" value="1"/>
</dbReference>
<dbReference type="Proteomes" id="UP000783253">
    <property type="component" value="Unassembled WGS sequence"/>
</dbReference>